<feature type="signal peptide" evidence="1">
    <location>
        <begin position="1"/>
        <end position="24"/>
    </location>
</feature>
<evidence type="ECO:0000256" key="1">
    <source>
        <dbReference type="SAM" id="SignalP"/>
    </source>
</evidence>
<protein>
    <submittedName>
        <fullName evidence="2">Uncharacterized protein</fullName>
    </submittedName>
</protein>
<dbReference type="AlphaFoldDB" id="A0A7X0RF10"/>
<gene>
    <name evidence="2" type="ORF">H5V45_07090</name>
</gene>
<reference evidence="2 3" key="1">
    <citation type="submission" date="2020-08" db="EMBL/GenBank/DDBJ databases">
        <authorList>
            <person name="Seo M.-J."/>
        </authorList>
    </citation>
    <scope>NUCLEOTIDE SEQUENCE [LARGE SCALE GENOMIC DNA]</scope>
    <source>
        <strain evidence="2 3">KIGAM211</strain>
    </source>
</reference>
<dbReference type="RefSeq" id="WP_185252284.1">
    <property type="nucleotide sequence ID" value="NZ_JACKXE010000001.1"/>
</dbReference>
<keyword evidence="3" id="KW-1185">Reference proteome</keyword>
<name>A0A7X0RF10_9ACTN</name>
<dbReference type="EMBL" id="JACKXE010000001">
    <property type="protein sequence ID" value="MBB6627084.1"/>
    <property type="molecule type" value="Genomic_DNA"/>
</dbReference>
<keyword evidence="1" id="KW-0732">Signal</keyword>
<evidence type="ECO:0000313" key="3">
    <source>
        <dbReference type="Proteomes" id="UP000523955"/>
    </source>
</evidence>
<evidence type="ECO:0000313" key="2">
    <source>
        <dbReference type="EMBL" id="MBB6627084.1"/>
    </source>
</evidence>
<proteinExistence type="predicted"/>
<comment type="caution">
    <text evidence="2">The sequence shown here is derived from an EMBL/GenBank/DDBJ whole genome shotgun (WGS) entry which is preliminary data.</text>
</comment>
<organism evidence="2 3">
    <name type="scientific">Nocardioides luti</name>
    <dbReference type="NCBI Taxonomy" id="2761101"/>
    <lineage>
        <taxon>Bacteria</taxon>
        <taxon>Bacillati</taxon>
        <taxon>Actinomycetota</taxon>
        <taxon>Actinomycetes</taxon>
        <taxon>Propionibacteriales</taxon>
        <taxon>Nocardioidaceae</taxon>
        <taxon>Nocardioides</taxon>
    </lineage>
</organism>
<feature type="chain" id="PRO_5031115271" evidence="1">
    <location>
        <begin position="25"/>
        <end position="305"/>
    </location>
</feature>
<dbReference type="Proteomes" id="UP000523955">
    <property type="component" value="Unassembled WGS sequence"/>
</dbReference>
<dbReference type="PROSITE" id="PS51257">
    <property type="entry name" value="PROKAR_LIPOPROTEIN"/>
    <property type="match status" value="1"/>
</dbReference>
<sequence length="305" mass="31760">MRPLLAPVLALAALLLGACGDVDASTGPAAAPTPLVRPTAVPPAEGEVTTAYAVTVLDDATGRGPELCLGGVLDSLPPQCGGPSLVGWDWSEHEGDYQSAAGVRWGEFEVTGRFDGRRFTATRVVPADDVPPPASEDDVDEFATPCSAPAGGWTVDPGRVTQRDRNRAFAVARHLDDYVSSWVDTSLDPRTPEEIDQGSAGGAADVSRQIIDVRVLRDVAGGEAAVRRVWGGGLCVVRGGTRTDADLAVVQEQAQELPGALSSGRGVTGVVDVDVLHDDGTLQAWADQEYGPGVVTLHSALRPAR</sequence>
<accession>A0A7X0RF10</accession>